<feature type="compositionally biased region" description="Low complexity" evidence="2">
    <location>
        <begin position="773"/>
        <end position="787"/>
    </location>
</feature>
<feature type="compositionally biased region" description="Polar residues" evidence="2">
    <location>
        <begin position="109"/>
        <end position="125"/>
    </location>
</feature>
<dbReference type="AlphaFoldDB" id="A0A9Q3F654"/>
<feature type="compositionally biased region" description="Low complexity" evidence="2">
    <location>
        <begin position="633"/>
        <end position="644"/>
    </location>
</feature>
<dbReference type="PANTHER" id="PTHR31841:SF1">
    <property type="entry name" value="PROTEIN FAM72A-RELATED"/>
    <property type="match status" value="1"/>
</dbReference>
<dbReference type="Proteomes" id="UP000765509">
    <property type="component" value="Unassembled WGS sequence"/>
</dbReference>
<dbReference type="EMBL" id="AVOT02039268">
    <property type="protein sequence ID" value="MBW0534288.1"/>
    <property type="molecule type" value="Genomic_DNA"/>
</dbReference>
<sequence>MNPTNQNLELNNSTTTNSSSNRNRNRINRSSNILNRRRNEVIVLSPPSIHHQPHDFQSDLSSQHQHQRERERERQQGQERDHEDDYDDQINHSEEDQEDDGFSMDPFNPNRTLHSASNHPQSNPTHHLRPISPPIQLPPTPPSRNTQLIQPTLNLSSPTSSHHPILNNLPYYLINLNQSQSNITSINQEDHHHQDDHHPIFNSNQSTNWISNQPSSNSVLPIELPSQLIITDDDLPITNQPSLDPISNSSSSSNQTFNPSNPNLFILNSNPNHPSIWRNSSSEQINHDFETSLGRSRVVNRLRQRLNDLRPPPETNHTLNQSSDFGTRNLVNTLHQIRTQRYHTKSFTNKNTYLLYCGNSQIFPSQFNHINHNTLLSDQLNQPLQHPGCGKLISARSTILNSKSNKWSNHHESVDTLFSSLLQRSPSNDLLLISDSCPLPNSLDQLDHESQKSFESDPSNPFSVNSGPRSFCNCSKTYLGCLTCGNIVGHFVQKLCQPCRNLSGSYTHYYYLNRLTAIPRYTNSKIALRLDQISPPSSSSPAVLAWNETLALKNNDMEAGLITNHCHQVASGDHFTTSTSNDNLASRARMSQIMRNAILIGSVKAGLPLNSSTSLSPQSSIGTMSIDYQPNQVSESNRSNRSVSFNPGSRLNRSNAITYSDYLRLTSRSHLLRSRSSSFRQSSPLRRGLVNRMGRVLDLPPVFGSIQVEDGGSSVEVKEEESDEADNVHVSNGNIRRRSHDDDDEEEEENDNYTESSRNRSRNQRRRIEDRNNNNNNNLEINSNRQV</sequence>
<evidence type="ECO:0000256" key="1">
    <source>
        <dbReference type="ARBA" id="ARBA00006888"/>
    </source>
</evidence>
<evidence type="ECO:0000256" key="2">
    <source>
        <dbReference type="SAM" id="MobiDB-lite"/>
    </source>
</evidence>
<protein>
    <submittedName>
        <fullName evidence="3">Uncharacterized protein</fullName>
    </submittedName>
</protein>
<name>A0A9Q3F654_9BASI</name>
<accession>A0A9Q3F654</accession>
<feature type="compositionally biased region" description="Acidic residues" evidence="2">
    <location>
        <begin position="742"/>
        <end position="752"/>
    </location>
</feature>
<feature type="compositionally biased region" description="Polar residues" evidence="2">
    <location>
        <begin position="145"/>
        <end position="161"/>
    </location>
</feature>
<feature type="region of interest" description="Disordered" evidence="2">
    <location>
        <begin position="48"/>
        <end position="161"/>
    </location>
</feature>
<comment type="similarity">
    <text evidence="1">Belongs to the FAM72 family.</text>
</comment>
<dbReference type="PANTHER" id="PTHR31841">
    <property type="entry name" value="PROTEIN FAM72A-RELATED"/>
    <property type="match status" value="1"/>
</dbReference>
<dbReference type="OrthoDB" id="2507731at2759"/>
<gene>
    <name evidence="3" type="ORF">O181_074003</name>
</gene>
<feature type="region of interest" description="Disordered" evidence="2">
    <location>
        <begin position="235"/>
        <end position="261"/>
    </location>
</feature>
<feature type="compositionally biased region" description="Low complexity" evidence="2">
    <location>
        <begin position="7"/>
        <end position="34"/>
    </location>
</feature>
<evidence type="ECO:0000313" key="4">
    <source>
        <dbReference type="Proteomes" id="UP000765509"/>
    </source>
</evidence>
<dbReference type="InterPro" id="IPR026768">
    <property type="entry name" value="YPEH2ZP"/>
</dbReference>
<comment type="caution">
    <text evidence="3">The sequence shown here is derived from an EMBL/GenBank/DDBJ whole genome shotgun (WGS) entry which is preliminary data.</text>
</comment>
<feature type="compositionally biased region" description="Polar residues" evidence="2">
    <location>
        <begin position="201"/>
        <end position="214"/>
    </location>
</feature>
<feature type="non-terminal residue" evidence="3">
    <location>
        <position position="1"/>
    </location>
</feature>
<keyword evidence="4" id="KW-1185">Reference proteome</keyword>
<feature type="compositionally biased region" description="Basic and acidic residues" evidence="2">
    <location>
        <begin position="188"/>
        <end position="199"/>
    </location>
</feature>
<organism evidence="3 4">
    <name type="scientific">Austropuccinia psidii MF-1</name>
    <dbReference type="NCBI Taxonomy" id="1389203"/>
    <lineage>
        <taxon>Eukaryota</taxon>
        <taxon>Fungi</taxon>
        <taxon>Dikarya</taxon>
        <taxon>Basidiomycota</taxon>
        <taxon>Pucciniomycotina</taxon>
        <taxon>Pucciniomycetes</taxon>
        <taxon>Pucciniales</taxon>
        <taxon>Sphaerophragmiaceae</taxon>
        <taxon>Austropuccinia</taxon>
    </lineage>
</organism>
<reference evidence="3" key="1">
    <citation type="submission" date="2021-03" db="EMBL/GenBank/DDBJ databases">
        <title>Draft genome sequence of rust myrtle Austropuccinia psidii MF-1, a brazilian biotype.</title>
        <authorList>
            <person name="Quecine M.C."/>
            <person name="Pachon D.M.R."/>
            <person name="Bonatelli M.L."/>
            <person name="Correr F.H."/>
            <person name="Franceschini L.M."/>
            <person name="Leite T.F."/>
            <person name="Margarido G.R.A."/>
            <person name="Almeida C.A."/>
            <person name="Ferrarezi J.A."/>
            <person name="Labate C.A."/>
        </authorList>
    </citation>
    <scope>NUCLEOTIDE SEQUENCE</scope>
    <source>
        <strain evidence="3">MF-1</strain>
    </source>
</reference>
<feature type="compositionally biased region" description="Low complexity" evidence="2">
    <location>
        <begin position="241"/>
        <end position="261"/>
    </location>
</feature>
<feature type="compositionally biased region" description="Pro residues" evidence="2">
    <location>
        <begin position="131"/>
        <end position="142"/>
    </location>
</feature>
<proteinExistence type="inferred from homology"/>
<evidence type="ECO:0000313" key="3">
    <source>
        <dbReference type="EMBL" id="MBW0534288.1"/>
    </source>
</evidence>
<feature type="region of interest" description="Disordered" evidence="2">
    <location>
        <begin position="718"/>
        <end position="787"/>
    </location>
</feature>
<feature type="region of interest" description="Disordered" evidence="2">
    <location>
        <begin position="630"/>
        <end position="650"/>
    </location>
</feature>
<feature type="region of interest" description="Disordered" evidence="2">
    <location>
        <begin position="188"/>
        <end position="214"/>
    </location>
</feature>
<feature type="compositionally biased region" description="Basic and acidic residues" evidence="2">
    <location>
        <begin position="66"/>
        <end position="94"/>
    </location>
</feature>
<dbReference type="GO" id="GO:0005829">
    <property type="term" value="C:cytosol"/>
    <property type="evidence" value="ECO:0007669"/>
    <property type="project" value="TreeGrafter"/>
</dbReference>
<feature type="region of interest" description="Disordered" evidence="2">
    <location>
        <begin position="1"/>
        <end position="34"/>
    </location>
</feature>